<keyword evidence="9" id="KW-0411">Iron-sulfur</keyword>
<evidence type="ECO:0000256" key="11">
    <source>
        <dbReference type="ARBA" id="ARBA00023204"/>
    </source>
</evidence>
<evidence type="ECO:0000313" key="16">
    <source>
        <dbReference type="EMBL" id="OWT66243.1"/>
    </source>
</evidence>
<dbReference type="OrthoDB" id="9765586at2"/>
<gene>
    <name evidence="16" type="ORF">CEY11_00395</name>
</gene>
<comment type="caution">
    <text evidence="16">The sequence shown here is derived from an EMBL/GenBank/DDBJ whole genome shotgun (WGS) entry which is preliminary data.</text>
</comment>
<dbReference type="GO" id="GO:0051539">
    <property type="term" value="F:4 iron, 4 sulfur cluster binding"/>
    <property type="evidence" value="ECO:0007669"/>
    <property type="project" value="UniProtKB-KW"/>
</dbReference>
<evidence type="ECO:0000256" key="4">
    <source>
        <dbReference type="ARBA" id="ARBA00022763"/>
    </source>
</evidence>
<evidence type="ECO:0000256" key="5">
    <source>
        <dbReference type="ARBA" id="ARBA00022801"/>
    </source>
</evidence>
<keyword evidence="10" id="KW-0238">DNA-binding</keyword>
<evidence type="ECO:0000256" key="10">
    <source>
        <dbReference type="ARBA" id="ARBA00023125"/>
    </source>
</evidence>
<keyword evidence="11" id="KW-0234">DNA repair</keyword>
<evidence type="ECO:0000256" key="9">
    <source>
        <dbReference type="ARBA" id="ARBA00023014"/>
    </source>
</evidence>
<dbReference type="GO" id="GO:0003678">
    <property type="term" value="F:DNA helicase activity"/>
    <property type="evidence" value="ECO:0007669"/>
    <property type="project" value="InterPro"/>
</dbReference>
<dbReference type="GO" id="GO:0046872">
    <property type="term" value="F:metal ion binding"/>
    <property type="evidence" value="ECO:0007669"/>
    <property type="project" value="UniProtKB-KW"/>
</dbReference>
<dbReference type="AlphaFoldDB" id="A0A225N0D6"/>
<dbReference type="InterPro" id="IPR014013">
    <property type="entry name" value="Helic_SF1/SF2_ATP-bd_DinG/Rad3"/>
</dbReference>
<feature type="domain" description="Helicase ATP-binding" evidence="15">
    <location>
        <begin position="242"/>
        <end position="498"/>
    </location>
</feature>
<dbReference type="Pfam" id="PF13307">
    <property type="entry name" value="Helicase_C_2"/>
    <property type="match status" value="1"/>
</dbReference>
<evidence type="ECO:0000256" key="2">
    <source>
        <dbReference type="ARBA" id="ARBA00022723"/>
    </source>
</evidence>
<dbReference type="InterPro" id="IPR010614">
    <property type="entry name" value="RAD3-like_helicase_DEAD"/>
</dbReference>
<dbReference type="PROSITE" id="PS51193">
    <property type="entry name" value="HELICASE_ATP_BIND_2"/>
    <property type="match status" value="1"/>
</dbReference>
<keyword evidence="6 16" id="KW-0347">Helicase</keyword>
<evidence type="ECO:0000259" key="15">
    <source>
        <dbReference type="PROSITE" id="PS51193"/>
    </source>
</evidence>
<reference evidence="17" key="1">
    <citation type="submission" date="2017-06" db="EMBL/GenBank/DDBJ databases">
        <title>Herbaspirillum phytohormonus sp. nov., isolated from the root nodule of Robinia pseudoacacia in lead-zinc mine.</title>
        <authorList>
            <person name="Fan M."/>
            <person name="Lin Y."/>
        </authorList>
    </citation>
    <scope>NUCLEOTIDE SEQUENCE [LARGE SCALE GENOMIC DNA]</scope>
    <source>
        <strain evidence="17">SC-089</strain>
    </source>
</reference>
<feature type="region of interest" description="Disordered" evidence="14">
    <location>
        <begin position="1"/>
        <end position="61"/>
    </location>
</feature>
<evidence type="ECO:0000256" key="14">
    <source>
        <dbReference type="SAM" id="MobiDB-lite"/>
    </source>
</evidence>
<dbReference type="GO" id="GO:0016818">
    <property type="term" value="F:hydrolase activity, acting on acid anhydrides, in phosphorus-containing anhydrides"/>
    <property type="evidence" value="ECO:0007669"/>
    <property type="project" value="InterPro"/>
</dbReference>
<dbReference type="GO" id="GO:0005524">
    <property type="term" value="F:ATP binding"/>
    <property type="evidence" value="ECO:0007669"/>
    <property type="project" value="UniProtKB-KW"/>
</dbReference>
<evidence type="ECO:0000256" key="12">
    <source>
        <dbReference type="ARBA" id="ARBA00023235"/>
    </source>
</evidence>
<dbReference type="SUPFAM" id="SSF52540">
    <property type="entry name" value="P-loop containing nucleoside triphosphate hydrolases"/>
    <property type="match status" value="1"/>
</dbReference>
<comment type="similarity">
    <text evidence="13">Belongs to the helicase family. DinG subfamily.</text>
</comment>
<evidence type="ECO:0000256" key="7">
    <source>
        <dbReference type="ARBA" id="ARBA00022840"/>
    </source>
</evidence>
<evidence type="ECO:0000256" key="13">
    <source>
        <dbReference type="ARBA" id="ARBA00038058"/>
    </source>
</evidence>
<protein>
    <submittedName>
        <fullName evidence="16">ATP-dependent DNA helicase</fullName>
    </submittedName>
</protein>
<dbReference type="PANTHER" id="PTHR11472:SF34">
    <property type="entry name" value="REGULATOR OF TELOMERE ELONGATION HELICASE 1"/>
    <property type="match status" value="1"/>
</dbReference>
<dbReference type="InterPro" id="IPR045028">
    <property type="entry name" value="DinG/Rad3-like"/>
</dbReference>
<dbReference type="InterPro" id="IPR011604">
    <property type="entry name" value="PDDEXK-like_dom_sf"/>
</dbReference>
<dbReference type="Proteomes" id="UP000214603">
    <property type="component" value="Unassembled WGS sequence"/>
</dbReference>
<dbReference type="Gene3D" id="3.40.50.300">
    <property type="entry name" value="P-loop containing nucleotide triphosphate hydrolases"/>
    <property type="match status" value="2"/>
</dbReference>
<evidence type="ECO:0000256" key="8">
    <source>
        <dbReference type="ARBA" id="ARBA00023004"/>
    </source>
</evidence>
<organism evidence="16 17">
    <name type="scientific">Candidimonas nitroreducens</name>
    <dbReference type="NCBI Taxonomy" id="683354"/>
    <lineage>
        <taxon>Bacteria</taxon>
        <taxon>Pseudomonadati</taxon>
        <taxon>Pseudomonadota</taxon>
        <taxon>Betaproteobacteria</taxon>
        <taxon>Burkholderiales</taxon>
        <taxon>Alcaligenaceae</taxon>
        <taxon>Candidimonas</taxon>
    </lineage>
</organism>
<name>A0A225N0D6_9BURK</name>
<dbReference type="GO" id="GO:0006281">
    <property type="term" value="P:DNA repair"/>
    <property type="evidence" value="ECO:0007669"/>
    <property type="project" value="UniProtKB-KW"/>
</dbReference>
<keyword evidence="7" id="KW-0067">ATP-binding</keyword>
<dbReference type="InterPro" id="IPR027417">
    <property type="entry name" value="P-loop_NTPase"/>
</dbReference>
<keyword evidence="12" id="KW-0413">Isomerase</keyword>
<sequence length="848" mass="93862">MNAQPQERPACAVKNLDQRPDDLEQGPEAAARRPKSIAPEPDSIVRGPARSSGESTSPIQACEDHPTPAAAYTIAVRALCEFGARRGDLDLRFTPAPSAREGIAGHAWVRSQRGAGYQAEVALSGSFRHLRVRGRADGYDPARNRLEEIKTYRGDLRHMPENHRHLHWAQALTYAHLMCERQGLARIEVALVYFDIAARRETVLAETHEAAELRRRFEALCSSFLDWSEQELAHRARRDAALARLSFPYPGFREGQRPLAVAVYNAARAGLCLGAQAPTGIGKTIGTLFPLLKAAPAQGLDKIFFLTAKTPGRALALQALQRIEAAQDAPVLRVLELQARDKACEHPDKACHGESCPLAQGFYDRLPQARAQALQGTRLDRPALRAVAAQHQVCPYYLGQDLMRWCDVAVGDFNYYFDLHAPLYRLAQDYEWRVGVLVDEAHNLLERARGMYTAQLHRSQLAAARRAAPAAARRALDAVARRWNALCADQTEAYEARDELPAAFIAALQRAVGVLSDEQDANPRSADSALLRFYFDALHFLQLAELYDRAHSVWDVSLAAPGAAGTAARGQEGATVRGQSALCIRNLIPAPFLAERYAAAHTCTLFSATLTPWAYYADTLGLPAQAAWVDVASPFKAEQLQVRIARHISTRYRHRQASLAPVVELMAQQYRARPGNYLAFLSSFDYLGQLAGLFRQLHPDIPAWEQAPSMNEAERLAFLENFTDQGQGIGFAVLGGAFAEGVDLPGRRLIGAFIATLGLPQINPVNEEIMRRMDAAFGRGYDYAYLYPGLRKVVQAAGRIIRGHDDQGVLYLIDDRYDRAQVRGLLPPWWRVEPMQAPRAASENRARA</sequence>
<dbReference type="InterPro" id="IPR006554">
    <property type="entry name" value="Helicase-like_DEXD_c2"/>
</dbReference>
<proteinExistence type="inferred from homology"/>
<evidence type="ECO:0000256" key="3">
    <source>
        <dbReference type="ARBA" id="ARBA00022741"/>
    </source>
</evidence>
<dbReference type="SMART" id="SM00491">
    <property type="entry name" value="HELICc2"/>
    <property type="match status" value="1"/>
</dbReference>
<dbReference type="SMART" id="SM00488">
    <property type="entry name" value="DEXDc2"/>
    <property type="match status" value="1"/>
</dbReference>
<dbReference type="PANTHER" id="PTHR11472">
    <property type="entry name" value="DNA REPAIR DEAD HELICASE RAD3/XP-D SUBFAMILY MEMBER"/>
    <property type="match status" value="1"/>
</dbReference>
<dbReference type="InterPro" id="IPR006555">
    <property type="entry name" value="ATP-dep_Helicase_C"/>
</dbReference>
<accession>A0A225N0D6</accession>
<keyword evidence="2" id="KW-0479">Metal-binding</keyword>
<evidence type="ECO:0000313" key="17">
    <source>
        <dbReference type="Proteomes" id="UP000214603"/>
    </source>
</evidence>
<dbReference type="Gene3D" id="3.90.320.10">
    <property type="match status" value="1"/>
</dbReference>
<evidence type="ECO:0000256" key="1">
    <source>
        <dbReference type="ARBA" id="ARBA00022485"/>
    </source>
</evidence>
<dbReference type="EMBL" id="NJIH01000001">
    <property type="protein sequence ID" value="OWT66243.1"/>
    <property type="molecule type" value="Genomic_DNA"/>
</dbReference>
<evidence type="ECO:0000256" key="6">
    <source>
        <dbReference type="ARBA" id="ARBA00022806"/>
    </source>
</evidence>
<keyword evidence="17" id="KW-1185">Reference proteome</keyword>
<keyword evidence="5" id="KW-0378">Hydrolase</keyword>
<dbReference type="Pfam" id="PF06733">
    <property type="entry name" value="DEAD_2"/>
    <property type="match status" value="1"/>
</dbReference>
<keyword evidence="3" id="KW-0547">Nucleotide-binding</keyword>
<keyword evidence="4" id="KW-0227">DNA damage</keyword>
<keyword evidence="1" id="KW-0004">4Fe-4S</keyword>
<dbReference type="GO" id="GO:0003677">
    <property type="term" value="F:DNA binding"/>
    <property type="evidence" value="ECO:0007669"/>
    <property type="project" value="UniProtKB-KW"/>
</dbReference>
<keyword evidence="8" id="KW-0408">Iron</keyword>